<dbReference type="SUPFAM" id="SSF53098">
    <property type="entry name" value="Ribonuclease H-like"/>
    <property type="match status" value="1"/>
</dbReference>
<keyword evidence="1 3" id="KW-0378">Hydrolase</keyword>
<dbReference type="FunFam" id="3.30.420.10:FF:000045">
    <property type="entry name" value="3'-5' exonuclease DinG"/>
    <property type="match status" value="1"/>
</dbReference>
<dbReference type="Gene3D" id="3.30.420.10">
    <property type="entry name" value="Ribonuclease H-like superfamily/Ribonuclease H"/>
    <property type="match status" value="1"/>
</dbReference>
<dbReference type="InterPro" id="IPR013520">
    <property type="entry name" value="Ribonucl_H"/>
</dbReference>
<dbReference type="PANTHER" id="PTHR30231">
    <property type="entry name" value="DNA POLYMERASE III SUBUNIT EPSILON"/>
    <property type="match status" value="1"/>
</dbReference>
<dbReference type="Proteomes" id="UP000261739">
    <property type="component" value="Unassembled WGS sequence"/>
</dbReference>
<name>A0A3D4T4K5_9CORY</name>
<dbReference type="GO" id="GO:0005829">
    <property type="term" value="C:cytosol"/>
    <property type="evidence" value="ECO:0007669"/>
    <property type="project" value="TreeGrafter"/>
</dbReference>
<dbReference type="GO" id="GO:0003677">
    <property type="term" value="F:DNA binding"/>
    <property type="evidence" value="ECO:0007669"/>
    <property type="project" value="InterPro"/>
</dbReference>
<dbReference type="STRING" id="863239.GCA_000213935_00347"/>
<dbReference type="InterPro" id="IPR036397">
    <property type="entry name" value="RNaseH_sf"/>
</dbReference>
<evidence type="ECO:0000256" key="1">
    <source>
        <dbReference type="ARBA" id="ARBA00022839"/>
    </source>
</evidence>
<dbReference type="GO" id="GO:0008408">
    <property type="term" value="F:3'-5' exonuclease activity"/>
    <property type="evidence" value="ECO:0007669"/>
    <property type="project" value="TreeGrafter"/>
</dbReference>
<dbReference type="RefSeq" id="WP_273053239.1">
    <property type="nucleotide sequence ID" value="NZ_DAITTW010000156.1"/>
</dbReference>
<keyword evidence="1 3" id="KW-0269">Exonuclease</keyword>
<dbReference type="InterPro" id="IPR006054">
    <property type="entry name" value="DnaQ"/>
</dbReference>
<sequence>MELSSPEDLPAALRAAVADCVVIDCETTGLHPADDRIIEVAAVAVRHGHVVDSFHSRVNPGQPLPPIITELTGLRDDDLATAPPAADVLRPLTDFLDGHTVVGHNVAFDLSFLSSESARTRAVTFRTPPHLCTADSARTLIPRSEVGRYRLATLSDRLNLPHRPSHRAGGDVLATLDLLNHLDGLARRTPPD</sequence>
<dbReference type="Pfam" id="PF00929">
    <property type="entry name" value="RNase_T"/>
    <property type="match status" value="1"/>
</dbReference>
<reference evidence="3 4" key="1">
    <citation type="journal article" date="2018" name="Nat. Biotechnol.">
        <title>A standardized bacterial taxonomy based on genome phylogeny substantially revises the tree of life.</title>
        <authorList>
            <person name="Parks D.H."/>
            <person name="Chuvochina M."/>
            <person name="Waite D.W."/>
            <person name="Rinke C."/>
            <person name="Skarshewski A."/>
            <person name="Chaumeil P.A."/>
            <person name="Hugenholtz P."/>
        </authorList>
    </citation>
    <scope>NUCLEOTIDE SEQUENCE [LARGE SCALE GENOMIC DNA]</scope>
    <source>
        <strain evidence="3">UBA11247</strain>
    </source>
</reference>
<accession>A0A3D4T4K5</accession>
<protein>
    <submittedName>
        <fullName evidence="3">3'-5' exonuclease</fullName>
    </submittedName>
</protein>
<evidence type="ECO:0000313" key="3">
    <source>
        <dbReference type="EMBL" id="HCT15670.1"/>
    </source>
</evidence>
<dbReference type="NCBIfam" id="TIGR00573">
    <property type="entry name" value="dnaq"/>
    <property type="match status" value="1"/>
</dbReference>
<evidence type="ECO:0000313" key="4">
    <source>
        <dbReference type="Proteomes" id="UP000261739"/>
    </source>
</evidence>
<proteinExistence type="predicted"/>
<keyword evidence="1 3" id="KW-0540">Nuclease</keyword>
<evidence type="ECO:0000259" key="2">
    <source>
        <dbReference type="SMART" id="SM00479"/>
    </source>
</evidence>
<dbReference type="SMART" id="SM00479">
    <property type="entry name" value="EXOIII"/>
    <property type="match status" value="1"/>
</dbReference>
<gene>
    <name evidence="3" type="ORF">DIW82_13040</name>
</gene>
<dbReference type="AlphaFoldDB" id="A0A3D4T4K5"/>
<feature type="domain" description="Exonuclease" evidence="2">
    <location>
        <begin position="19"/>
        <end position="188"/>
    </location>
</feature>
<comment type="caution">
    <text evidence="3">The sequence shown here is derived from an EMBL/GenBank/DDBJ whole genome shotgun (WGS) entry which is preliminary data.</text>
</comment>
<dbReference type="GO" id="GO:0003887">
    <property type="term" value="F:DNA-directed DNA polymerase activity"/>
    <property type="evidence" value="ECO:0007669"/>
    <property type="project" value="InterPro"/>
</dbReference>
<dbReference type="GO" id="GO:0045004">
    <property type="term" value="P:DNA replication proofreading"/>
    <property type="evidence" value="ECO:0007669"/>
    <property type="project" value="TreeGrafter"/>
</dbReference>
<dbReference type="CDD" id="cd06127">
    <property type="entry name" value="DEDDh"/>
    <property type="match status" value="1"/>
</dbReference>
<organism evidence="3 4">
    <name type="scientific">Corynebacterium nuruki</name>
    <dbReference type="NCBI Taxonomy" id="1032851"/>
    <lineage>
        <taxon>Bacteria</taxon>
        <taxon>Bacillati</taxon>
        <taxon>Actinomycetota</taxon>
        <taxon>Actinomycetes</taxon>
        <taxon>Mycobacteriales</taxon>
        <taxon>Corynebacteriaceae</taxon>
        <taxon>Corynebacterium</taxon>
    </lineage>
</organism>
<dbReference type="PANTHER" id="PTHR30231:SF41">
    <property type="entry name" value="DNA POLYMERASE III SUBUNIT EPSILON"/>
    <property type="match status" value="1"/>
</dbReference>
<dbReference type="EMBL" id="DQID01000329">
    <property type="protein sequence ID" value="HCT15670.1"/>
    <property type="molecule type" value="Genomic_DNA"/>
</dbReference>
<dbReference type="InterPro" id="IPR012337">
    <property type="entry name" value="RNaseH-like_sf"/>
</dbReference>